<keyword evidence="12" id="KW-1185">Reference proteome</keyword>
<dbReference type="InterPro" id="IPR007387">
    <property type="entry name" value="TRAP_DctQ"/>
</dbReference>
<evidence type="ECO:0000256" key="4">
    <source>
        <dbReference type="ARBA" id="ARBA00022519"/>
    </source>
</evidence>
<name>A0A917D907_9HYPH</name>
<dbReference type="AlphaFoldDB" id="A0A917D907"/>
<keyword evidence="4 9" id="KW-0997">Cell inner membrane</keyword>
<proteinExistence type="inferred from homology"/>
<keyword evidence="6 9" id="KW-1133">Transmembrane helix</keyword>
<feature type="transmembrane region" description="Helical" evidence="9">
    <location>
        <begin position="29"/>
        <end position="51"/>
    </location>
</feature>
<dbReference type="GO" id="GO:0005886">
    <property type="term" value="C:plasma membrane"/>
    <property type="evidence" value="ECO:0007669"/>
    <property type="project" value="UniProtKB-SubCell"/>
</dbReference>
<keyword evidence="2 9" id="KW-0813">Transport</keyword>
<gene>
    <name evidence="11" type="ORF">GCM10011335_12160</name>
</gene>
<evidence type="ECO:0000256" key="2">
    <source>
        <dbReference type="ARBA" id="ARBA00022448"/>
    </source>
</evidence>
<dbReference type="Proteomes" id="UP000613160">
    <property type="component" value="Unassembled WGS sequence"/>
</dbReference>
<keyword evidence="7 9" id="KW-0472">Membrane</keyword>
<organism evidence="11 12">
    <name type="scientific">Aureimonas glaciei</name>
    <dbReference type="NCBI Taxonomy" id="1776957"/>
    <lineage>
        <taxon>Bacteria</taxon>
        <taxon>Pseudomonadati</taxon>
        <taxon>Pseudomonadota</taxon>
        <taxon>Alphaproteobacteria</taxon>
        <taxon>Hyphomicrobiales</taxon>
        <taxon>Aurantimonadaceae</taxon>
        <taxon>Aureimonas</taxon>
    </lineage>
</organism>
<evidence type="ECO:0000313" key="11">
    <source>
        <dbReference type="EMBL" id="GGD10813.1"/>
    </source>
</evidence>
<protein>
    <recommendedName>
        <fullName evidence="9">TRAP transporter small permease protein</fullName>
    </recommendedName>
</protein>
<comment type="caution">
    <text evidence="11">The sequence shown here is derived from an EMBL/GenBank/DDBJ whole genome shotgun (WGS) entry which is preliminary data.</text>
</comment>
<dbReference type="PANTHER" id="PTHR35011:SF2">
    <property type="entry name" value="2,3-DIKETO-L-GULONATE TRAP TRANSPORTER SMALL PERMEASE PROTEIN YIAM"/>
    <property type="match status" value="1"/>
</dbReference>
<feature type="transmembrane region" description="Helical" evidence="9">
    <location>
        <begin position="101"/>
        <end position="124"/>
    </location>
</feature>
<comment type="function">
    <text evidence="9">Part of the tripartite ATP-independent periplasmic (TRAP) transport system.</text>
</comment>
<feature type="domain" description="Tripartite ATP-independent periplasmic transporters DctQ component" evidence="10">
    <location>
        <begin position="39"/>
        <end position="185"/>
    </location>
</feature>
<sequence length="203" mass="22175">MNTWPARKAPLPLRALQSASEGVLKIEKILLGLLMALLFALILVNVVTRYARMPLYGNDEASVYAMVWLTFIGASCMTRLRMDFSVALLTEYLKPGLAKAFQAGATLIVLGFSLALAAMCWIWLDPIGIARAGFDAQAYAGESFNFLYTERTQTLEWPTWIVMGVVPLFALTTILHGAANLAEDLGLVARPERPPLDAGQGVN</sequence>
<accession>A0A917D907</accession>
<comment type="subcellular location">
    <subcellularLocation>
        <location evidence="1 9">Cell inner membrane</location>
        <topology evidence="1 9">Multi-pass membrane protein</topology>
    </subcellularLocation>
</comment>
<dbReference type="Pfam" id="PF04290">
    <property type="entry name" value="DctQ"/>
    <property type="match status" value="1"/>
</dbReference>
<dbReference type="GO" id="GO:0015740">
    <property type="term" value="P:C4-dicarboxylate transport"/>
    <property type="evidence" value="ECO:0007669"/>
    <property type="project" value="TreeGrafter"/>
</dbReference>
<evidence type="ECO:0000256" key="1">
    <source>
        <dbReference type="ARBA" id="ARBA00004429"/>
    </source>
</evidence>
<dbReference type="RefSeq" id="WP_188849672.1">
    <property type="nucleotide sequence ID" value="NZ_BMJJ01000002.1"/>
</dbReference>
<comment type="subunit">
    <text evidence="9">The complex comprises the extracytoplasmic solute receptor protein and the two transmembrane proteins.</text>
</comment>
<evidence type="ECO:0000256" key="8">
    <source>
        <dbReference type="ARBA" id="ARBA00038436"/>
    </source>
</evidence>
<evidence type="ECO:0000256" key="9">
    <source>
        <dbReference type="RuleBase" id="RU369079"/>
    </source>
</evidence>
<evidence type="ECO:0000256" key="7">
    <source>
        <dbReference type="ARBA" id="ARBA00023136"/>
    </source>
</evidence>
<feature type="transmembrane region" description="Helical" evidence="9">
    <location>
        <begin position="63"/>
        <end position="80"/>
    </location>
</feature>
<dbReference type="InterPro" id="IPR055348">
    <property type="entry name" value="DctQ"/>
</dbReference>
<dbReference type="GO" id="GO:0022857">
    <property type="term" value="F:transmembrane transporter activity"/>
    <property type="evidence" value="ECO:0007669"/>
    <property type="project" value="UniProtKB-UniRule"/>
</dbReference>
<feature type="transmembrane region" description="Helical" evidence="9">
    <location>
        <begin position="160"/>
        <end position="182"/>
    </location>
</feature>
<comment type="similarity">
    <text evidence="8 9">Belongs to the TRAP transporter small permease family.</text>
</comment>
<keyword evidence="3" id="KW-1003">Cell membrane</keyword>
<evidence type="ECO:0000256" key="5">
    <source>
        <dbReference type="ARBA" id="ARBA00022692"/>
    </source>
</evidence>
<reference evidence="11" key="2">
    <citation type="submission" date="2020-09" db="EMBL/GenBank/DDBJ databases">
        <authorList>
            <person name="Sun Q."/>
            <person name="Zhou Y."/>
        </authorList>
    </citation>
    <scope>NUCLEOTIDE SEQUENCE</scope>
    <source>
        <strain evidence="11">CGMCC 1.15493</strain>
    </source>
</reference>
<keyword evidence="5 9" id="KW-0812">Transmembrane</keyword>
<evidence type="ECO:0000259" key="10">
    <source>
        <dbReference type="Pfam" id="PF04290"/>
    </source>
</evidence>
<evidence type="ECO:0000256" key="3">
    <source>
        <dbReference type="ARBA" id="ARBA00022475"/>
    </source>
</evidence>
<reference evidence="11" key="1">
    <citation type="journal article" date="2014" name="Int. J. Syst. Evol. Microbiol.">
        <title>Complete genome sequence of Corynebacterium casei LMG S-19264T (=DSM 44701T), isolated from a smear-ripened cheese.</title>
        <authorList>
            <consortium name="US DOE Joint Genome Institute (JGI-PGF)"/>
            <person name="Walter F."/>
            <person name="Albersmeier A."/>
            <person name="Kalinowski J."/>
            <person name="Ruckert C."/>
        </authorList>
    </citation>
    <scope>NUCLEOTIDE SEQUENCE</scope>
    <source>
        <strain evidence="11">CGMCC 1.15493</strain>
    </source>
</reference>
<evidence type="ECO:0000313" key="12">
    <source>
        <dbReference type="Proteomes" id="UP000613160"/>
    </source>
</evidence>
<dbReference type="EMBL" id="BMJJ01000002">
    <property type="protein sequence ID" value="GGD10813.1"/>
    <property type="molecule type" value="Genomic_DNA"/>
</dbReference>
<evidence type="ECO:0000256" key="6">
    <source>
        <dbReference type="ARBA" id="ARBA00022989"/>
    </source>
</evidence>
<dbReference type="PANTHER" id="PTHR35011">
    <property type="entry name" value="2,3-DIKETO-L-GULONATE TRAP TRANSPORTER SMALL PERMEASE PROTEIN YIAM"/>
    <property type="match status" value="1"/>
</dbReference>